<accession>A0ABT0SGK2</accession>
<dbReference type="RefSeq" id="WP_250063283.1">
    <property type="nucleotide sequence ID" value="NZ_JAIKTS010000001.1"/>
</dbReference>
<evidence type="ECO:0000313" key="1">
    <source>
        <dbReference type="EMBL" id="MCL7714446.1"/>
    </source>
</evidence>
<keyword evidence="2" id="KW-1185">Reference proteome</keyword>
<dbReference type="Pfam" id="PF13332">
    <property type="entry name" value="Fil_haemagg_2"/>
    <property type="match status" value="1"/>
</dbReference>
<gene>
    <name evidence="1" type="ORF">K5L01_07310</name>
</gene>
<organism evidence="1 2">
    <name type="scientific">Stenotrophomonas mori</name>
    <dbReference type="NCBI Taxonomy" id="2871096"/>
    <lineage>
        <taxon>Bacteria</taxon>
        <taxon>Pseudomonadati</taxon>
        <taxon>Pseudomonadota</taxon>
        <taxon>Gammaproteobacteria</taxon>
        <taxon>Lysobacterales</taxon>
        <taxon>Lysobacteraceae</taxon>
        <taxon>Stenotrophomonas</taxon>
    </lineage>
</organism>
<evidence type="ECO:0000313" key="2">
    <source>
        <dbReference type="Proteomes" id="UP001431235"/>
    </source>
</evidence>
<dbReference type="EMBL" id="JAIKTS010000001">
    <property type="protein sequence ID" value="MCL7714446.1"/>
    <property type="molecule type" value="Genomic_DNA"/>
</dbReference>
<dbReference type="InterPro" id="IPR025157">
    <property type="entry name" value="Hemagglutinin_rpt"/>
</dbReference>
<dbReference type="Proteomes" id="UP001431235">
    <property type="component" value="Unassembled WGS sequence"/>
</dbReference>
<comment type="caution">
    <text evidence="1">The sequence shown here is derived from an EMBL/GenBank/DDBJ whole genome shotgun (WGS) entry which is preliminary data.</text>
</comment>
<sequence length="250" mass="26829">MPAGRRRRFRRSSAATLRTTEGDIALAASNIVAEGDVDVHAARDLSIRSGQDVVGNANRSDDKAIGTVAISDTERFSGYHAERHRDEGTQVSQVASSVGSLDGNVRLSAGGAYIQQASHVVAAGDVDITAATIDITTADDLNSGSQQDKSLKVGAFARVNSPLIELVNNVDAAHQSDGWLKVMQGMAAAACLSRWPVTRPAGRIGTLSALGQRDYLLSHSADYRDAYNRCPHCKRRPPLRPICWPRMQHS</sequence>
<name>A0ABT0SGK2_9GAMM</name>
<protein>
    <submittedName>
        <fullName evidence="1">Hemagglutinin repeat-containing protein</fullName>
    </submittedName>
</protein>
<reference evidence="1 2" key="1">
    <citation type="submission" date="2021-08" db="EMBL/GenBank/DDBJ databases">
        <title>Novel members of of the genus Stenotrophomonas from differernt environment.</title>
        <authorList>
            <person name="Deng Y."/>
        </authorList>
    </citation>
    <scope>NUCLEOTIDE SEQUENCE [LARGE SCALE GENOMIC DNA]</scope>
    <source>
        <strain evidence="1 2">CPCC 101365</strain>
    </source>
</reference>
<proteinExistence type="predicted"/>